<dbReference type="GO" id="GO:0000062">
    <property type="term" value="F:fatty-acyl-CoA binding"/>
    <property type="evidence" value="ECO:0007669"/>
    <property type="project" value="InterPro"/>
</dbReference>
<keyword evidence="21" id="KW-1185">Reference proteome</keyword>
<sequence>MATEVQSGDLDSATSSRLEVSIDGLTLSPDPEGEQGQVEEPDPKAAEPEADTPGAPGGEDGETAKSAIERKWGFPLKELYGMALKFFKDKDGKAFHPTYEEKLRLVALHKQVLLGPYNPDASPEVGFFDVLGNDRRKEWASLGNMEKEEAMVEFVKLLNKCCNLFAPYITSHKIEREEQERKRKEEEERQRLEEEERERQRQEEERRRLEEEERLRREEEERRQAEEERLRVEQQKQQIMAALNAQTAVQFQQYAAQQYPNSPEQQLSLIRQLQEQHYQQYMQQLYQVQLAQHGESIPASAAGPLCAASPPTGEEAPTVNGGQSDTFSESMDREPEPEPAEEVSENGPLLADSPPVIAAPSMWTRPQIKDFKEKIRQDADSVITVGRGEVVTVRVPTHEEGSYLFWEFATDYYDIGFGVFFEWTDAASASVSVHVSESSDEDEDDEGDPPNEEEKAKKEAGKPQVDEIVPVYRRDCHEEVYAGSHQYPGRGVYLLKFDNSYSLWRSKSVYYRVYYTR</sequence>
<evidence type="ECO:0000256" key="4">
    <source>
        <dbReference type="ARBA" id="ARBA00022553"/>
    </source>
</evidence>
<evidence type="ECO:0000256" key="9">
    <source>
        <dbReference type="ARBA" id="ARBA00023098"/>
    </source>
</evidence>
<keyword evidence="7" id="KW-0333">Golgi apparatus</keyword>
<keyword evidence="3" id="KW-0444">Lipid biosynthesis</keyword>
<accession>A0A3Q3N5H5</accession>
<dbReference type="InterPro" id="IPR009038">
    <property type="entry name" value="GOLD_dom"/>
</dbReference>
<evidence type="ECO:0000313" key="21">
    <source>
        <dbReference type="Proteomes" id="UP000261640"/>
    </source>
</evidence>
<reference evidence="20" key="2">
    <citation type="submission" date="2025-09" db="UniProtKB">
        <authorList>
            <consortium name="Ensembl"/>
        </authorList>
    </citation>
    <scope>IDENTIFICATION</scope>
</reference>
<feature type="domain" description="ACB" evidence="19">
    <location>
        <begin position="76"/>
        <end position="167"/>
    </location>
</feature>
<keyword evidence="10" id="KW-0496">Mitochondrion</keyword>
<evidence type="ECO:0000256" key="10">
    <source>
        <dbReference type="ARBA" id="ARBA00023128"/>
    </source>
</evidence>
<evidence type="ECO:0000256" key="8">
    <source>
        <dbReference type="ARBA" id="ARBA00023054"/>
    </source>
</evidence>
<feature type="domain" description="GOLD" evidence="18">
    <location>
        <begin position="372"/>
        <end position="515"/>
    </location>
</feature>
<comment type="function">
    <text evidence="12">Involved in the maintenance of Golgi structure by interacting with giantin, affecting protein transport between the endoplasmic reticulum and Golgi. Involved in hormone-induced steroid biosynthesis in testicular Leydig cells. Recruits PI4KB to the Golgi apparatus membrane; enhances the enzyme activity of PI4KB activity via its membrane recruitment thereby increasing the local concentration of the substrate in the vicinity of the kinase.</text>
</comment>
<evidence type="ECO:0000256" key="15">
    <source>
        <dbReference type="ARBA" id="ARBA00078007"/>
    </source>
</evidence>
<dbReference type="InterPro" id="IPR035984">
    <property type="entry name" value="Acyl-CoA-binding_sf"/>
</dbReference>
<dbReference type="SUPFAM" id="SSF47027">
    <property type="entry name" value="Acyl-CoA binding protein"/>
    <property type="match status" value="1"/>
</dbReference>
<dbReference type="GO" id="GO:0005739">
    <property type="term" value="C:mitochondrion"/>
    <property type="evidence" value="ECO:0007669"/>
    <property type="project" value="UniProtKB-SubCell"/>
</dbReference>
<dbReference type="STRING" id="205130.ENSMAMP00000030671"/>
<reference evidence="20" key="1">
    <citation type="submission" date="2025-08" db="UniProtKB">
        <authorList>
            <consortium name="Ensembl"/>
        </authorList>
    </citation>
    <scope>IDENTIFICATION</scope>
</reference>
<dbReference type="PROSITE" id="PS00880">
    <property type="entry name" value="ACB_1"/>
    <property type="match status" value="1"/>
</dbReference>
<feature type="region of interest" description="Disordered" evidence="17">
    <location>
        <begin position="434"/>
        <end position="463"/>
    </location>
</feature>
<feature type="region of interest" description="Disordered" evidence="17">
    <location>
        <begin position="1"/>
        <end position="62"/>
    </location>
</feature>
<dbReference type="GeneTree" id="ENSGT00530000063651"/>
<dbReference type="SUPFAM" id="SSF101576">
    <property type="entry name" value="Supernatant protein factor (SPF), C-terminal domain"/>
    <property type="match status" value="1"/>
</dbReference>
<evidence type="ECO:0000256" key="12">
    <source>
        <dbReference type="ARBA" id="ARBA00057952"/>
    </source>
</evidence>
<dbReference type="GO" id="GO:0000139">
    <property type="term" value="C:Golgi membrane"/>
    <property type="evidence" value="ECO:0007669"/>
    <property type="project" value="UniProtKB-SubCell"/>
</dbReference>
<keyword evidence="9" id="KW-0443">Lipid metabolism</keyword>
<evidence type="ECO:0000256" key="1">
    <source>
        <dbReference type="ARBA" id="ARBA00004173"/>
    </source>
</evidence>
<dbReference type="InterPro" id="IPR036598">
    <property type="entry name" value="GOLD_dom_sf"/>
</dbReference>
<dbReference type="Proteomes" id="UP000261640">
    <property type="component" value="Unplaced"/>
</dbReference>
<dbReference type="FunFam" id="1.20.80.10:FF:000017">
    <property type="entry name" value="Golgi resident protein GCP60"/>
    <property type="match status" value="1"/>
</dbReference>
<dbReference type="Gene3D" id="1.20.80.10">
    <property type="match status" value="1"/>
</dbReference>
<dbReference type="InterPro" id="IPR052269">
    <property type="entry name" value="Golgi-PI4KB_interaction"/>
</dbReference>
<evidence type="ECO:0000256" key="17">
    <source>
        <dbReference type="SAM" id="MobiDB-lite"/>
    </source>
</evidence>
<dbReference type="PROSITE" id="PS51228">
    <property type="entry name" value="ACB_2"/>
    <property type="match status" value="1"/>
</dbReference>
<evidence type="ECO:0000256" key="5">
    <source>
        <dbReference type="ARBA" id="ARBA00022955"/>
    </source>
</evidence>
<name>A0A3Q3N5H5_9TELE</name>
<comment type="subcellular location">
    <subcellularLocation>
        <location evidence="2">Golgi apparatus membrane</location>
        <topology evidence="2">Peripheral membrane protein</topology>
        <orientation evidence="2">Cytoplasmic side</orientation>
    </subcellularLocation>
    <subcellularLocation>
        <location evidence="1">Mitochondrion</location>
    </subcellularLocation>
</comment>
<dbReference type="Pfam" id="PF13897">
    <property type="entry name" value="GOLD_2"/>
    <property type="match status" value="1"/>
</dbReference>
<evidence type="ECO:0000313" key="20">
    <source>
        <dbReference type="Ensembl" id="ENSMAMP00000030671.2"/>
    </source>
</evidence>
<evidence type="ECO:0000259" key="18">
    <source>
        <dbReference type="PROSITE" id="PS50866"/>
    </source>
</evidence>
<dbReference type="FunFam" id="2.60.120.680:FF:000002">
    <property type="entry name" value="Putative Golgi resident protein GCP60"/>
    <property type="match status" value="1"/>
</dbReference>
<feature type="region of interest" description="Disordered" evidence="17">
    <location>
        <begin position="175"/>
        <end position="224"/>
    </location>
</feature>
<dbReference type="InParanoid" id="A0A3Q3N5H5"/>
<feature type="compositionally biased region" description="Basic and acidic residues" evidence="17">
    <location>
        <begin position="452"/>
        <end position="463"/>
    </location>
</feature>
<dbReference type="InterPro" id="IPR000582">
    <property type="entry name" value="Acyl-CoA-binding_protein"/>
</dbReference>
<keyword evidence="8" id="KW-0175">Coiled coil</keyword>
<dbReference type="Pfam" id="PF00887">
    <property type="entry name" value="ACBP"/>
    <property type="match status" value="1"/>
</dbReference>
<evidence type="ECO:0000256" key="14">
    <source>
        <dbReference type="ARBA" id="ARBA00076235"/>
    </source>
</evidence>
<dbReference type="GO" id="GO:0006694">
    <property type="term" value="P:steroid biosynthetic process"/>
    <property type="evidence" value="ECO:0007669"/>
    <property type="project" value="UniProtKB-KW"/>
</dbReference>
<dbReference type="AlphaFoldDB" id="A0A3Q3N5H5"/>
<evidence type="ECO:0000259" key="19">
    <source>
        <dbReference type="PROSITE" id="PS51228"/>
    </source>
</evidence>
<keyword evidence="6" id="KW-0007">Acetylation</keyword>
<keyword evidence="4" id="KW-0597">Phosphoprotein</keyword>
<evidence type="ECO:0000256" key="13">
    <source>
        <dbReference type="ARBA" id="ARBA00067322"/>
    </source>
</evidence>
<keyword evidence="5" id="KW-0752">Steroid biosynthesis</keyword>
<dbReference type="PANTHER" id="PTHR22973:SF11">
    <property type="entry name" value="GOLGI RESIDENT PROTEIN GCP60"/>
    <property type="match status" value="1"/>
</dbReference>
<feature type="compositionally biased region" description="Polar residues" evidence="17">
    <location>
        <begin position="320"/>
        <end position="329"/>
    </location>
</feature>
<dbReference type="InterPro" id="IPR022408">
    <property type="entry name" value="Acyl-CoA-binding_prot_CS"/>
</dbReference>
<dbReference type="FunCoup" id="A0A3Q3N5H5">
    <property type="interactions" value="1676"/>
</dbReference>
<feature type="region of interest" description="Disordered" evidence="17">
    <location>
        <begin position="301"/>
        <end position="352"/>
    </location>
</feature>
<protein>
    <recommendedName>
        <fullName evidence="13">Golgi resident protein GCP60</fullName>
    </recommendedName>
    <alternativeName>
        <fullName evidence="15">Acyl-CoA-binding domain-containing protein 3</fullName>
    </alternativeName>
    <alternativeName>
        <fullName evidence="16">Golgi complex-associated protein 1</fullName>
    </alternativeName>
    <alternativeName>
        <fullName evidence="14">Golgi phosphoprotein 1</fullName>
    </alternativeName>
</protein>
<evidence type="ECO:0000256" key="2">
    <source>
        <dbReference type="ARBA" id="ARBA00004255"/>
    </source>
</evidence>
<evidence type="ECO:0000256" key="3">
    <source>
        <dbReference type="ARBA" id="ARBA00022516"/>
    </source>
</evidence>
<dbReference type="Gene3D" id="2.60.120.680">
    <property type="entry name" value="GOLD domain"/>
    <property type="match status" value="1"/>
</dbReference>
<feature type="compositionally biased region" description="Acidic residues" evidence="17">
    <location>
        <begin position="31"/>
        <end position="40"/>
    </location>
</feature>
<feature type="compositionally biased region" description="Acidic residues" evidence="17">
    <location>
        <begin position="438"/>
        <end position="451"/>
    </location>
</feature>
<dbReference type="Ensembl" id="ENSMAMT00000031472.2">
    <property type="protein sequence ID" value="ENSMAMP00000030671.2"/>
    <property type="gene ID" value="ENSMAMG00000020682.2"/>
</dbReference>
<organism evidence="20 21">
    <name type="scientific">Mastacembelus armatus</name>
    <name type="common">zig-zag eel</name>
    <dbReference type="NCBI Taxonomy" id="205130"/>
    <lineage>
        <taxon>Eukaryota</taxon>
        <taxon>Metazoa</taxon>
        <taxon>Chordata</taxon>
        <taxon>Craniata</taxon>
        <taxon>Vertebrata</taxon>
        <taxon>Euteleostomi</taxon>
        <taxon>Actinopterygii</taxon>
        <taxon>Neopterygii</taxon>
        <taxon>Teleostei</taxon>
        <taxon>Neoteleostei</taxon>
        <taxon>Acanthomorphata</taxon>
        <taxon>Anabantaria</taxon>
        <taxon>Synbranchiformes</taxon>
        <taxon>Mastacembelidae</taxon>
        <taxon>Mastacembelus</taxon>
    </lineage>
</organism>
<dbReference type="PANTHER" id="PTHR22973">
    <property type="entry name" value="LD35087P"/>
    <property type="match status" value="1"/>
</dbReference>
<evidence type="ECO:0000256" key="16">
    <source>
        <dbReference type="ARBA" id="ARBA00080905"/>
    </source>
</evidence>
<evidence type="ECO:0000256" key="11">
    <source>
        <dbReference type="ARBA" id="ARBA00023136"/>
    </source>
</evidence>
<evidence type="ECO:0000256" key="7">
    <source>
        <dbReference type="ARBA" id="ARBA00023034"/>
    </source>
</evidence>
<dbReference type="PROSITE" id="PS50866">
    <property type="entry name" value="GOLD"/>
    <property type="match status" value="1"/>
</dbReference>
<proteinExistence type="predicted"/>
<dbReference type="InterPro" id="IPR014352">
    <property type="entry name" value="FERM/acyl-CoA-bd_prot_sf"/>
</dbReference>
<keyword evidence="11" id="KW-0472">Membrane</keyword>
<evidence type="ECO:0000256" key="6">
    <source>
        <dbReference type="ARBA" id="ARBA00022990"/>
    </source>
</evidence>